<proteinExistence type="predicted"/>
<comment type="caution">
    <text evidence="1">The sequence shown here is derived from an EMBL/GenBank/DDBJ whole genome shotgun (WGS) entry which is preliminary data.</text>
</comment>
<sequence>ISVNNFQNVMMGAVYFQMEYIMDDCGRFMRRRLNIDNALPLLIFCKSIAFHKIADFIMRLIDRNFISVSLTPSFHELPI</sequence>
<dbReference type="Gene3D" id="3.30.710.10">
    <property type="entry name" value="Potassium Channel Kv1.1, Chain A"/>
    <property type="match status" value="1"/>
</dbReference>
<protein>
    <submittedName>
        <fullName evidence="1">Uncharacterized protein</fullName>
    </submittedName>
</protein>
<evidence type="ECO:0000313" key="2">
    <source>
        <dbReference type="Proteomes" id="UP001432027"/>
    </source>
</evidence>
<dbReference type="CDD" id="cd14733">
    <property type="entry name" value="BACK"/>
    <property type="match status" value="1"/>
</dbReference>
<keyword evidence="2" id="KW-1185">Reference proteome</keyword>
<dbReference type="EMBL" id="BTSX01000005">
    <property type="protein sequence ID" value="GMS99394.1"/>
    <property type="molecule type" value="Genomic_DNA"/>
</dbReference>
<feature type="non-terminal residue" evidence="1">
    <location>
        <position position="79"/>
    </location>
</feature>
<gene>
    <name evidence="1" type="ORF">PENTCL1PPCAC_21569</name>
</gene>
<dbReference type="Proteomes" id="UP001432027">
    <property type="component" value="Unassembled WGS sequence"/>
</dbReference>
<accession>A0AAV5TYS0</accession>
<dbReference type="InterPro" id="IPR011333">
    <property type="entry name" value="SKP1/BTB/POZ_sf"/>
</dbReference>
<evidence type="ECO:0000313" key="1">
    <source>
        <dbReference type="EMBL" id="GMS99394.1"/>
    </source>
</evidence>
<dbReference type="AlphaFoldDB" id="A0AAV5TYS0"/>
<reference evidence="1" key="1">
    <citation type="submission" date="2023-10" db="EMBL/GenBank/DDBJ databases">
        <title>Genome assembly of Pristionchus species.</title>
        <authorList>
            <person name="Yoshida K."/>
            <person name="Sommer R.J."/>
        </authorList>
    </citation>
    <scope>NUCLEOTIDE SEQUENCE</scope>
    <source>
        <strain evidence="1">RS0144</strain>
    </source>
</reference>
<name>A0AAV5TYS0_9BILA</name>
<organism evidence="1 2">
    <name type="scientific">Pristionchus entomophagus</name>
    <dbReference type="NCBI Taxonomy" id="358040"/>
    <lineage>
        <taxon>Eukaryota</taxon>
        <taxon>Metazoa</taxon>
        <taxon>Ecdysozoa</taxon>
        <taxon>Nematoda</taxon>
        <taxon>Chromadorea</taxon>
        <taxon>Rhabditida</taxon>
        <taxon>Rhabditina</taxon>
        <taxon>Diplogasteromorpha</taxon>
        <taxon>Diplogasteroidea</taxon>
        <taxon>Neodiplogasteridae</taxon>
        <taxon>Pristionchus</taxon>
    </lineage>
</organism>
<feature type="non-terminal residue" evidence="1">
    <location>
        <position position="1"/>
    </location>
</feature>